<comment type="similarity">
    <text evidence="2 3">Belongs to the DegT/DnrJ/EryC1 family.</text>
</comment>
<dbReference type="InterPro" id="IPR000653">
    <property type="entry name" value="DegT/StrS_aminotransferase"/>
</dbReference>
<organism evidence="4 5">
    <name type="scientific">Pedobacter alpinus</name>
    <dbReference type="NCBI Taxonomy" id="1590643"/>
    <lineage>
        <taxon>Bacteria</taxon>
        <taxon>Pseudomonadati</taxon>
        <taxon>Bacteroidota</taxon>
        <taxon>Sphingobacteriia</taxon>
        <taxon>Sphingobacteriales</taxon>
        <taxon>Sphingobacteriaceae</taxon>
        <taxon>Pedobacter</taxon>
    </lineage>
</organism>
<dbReference type="PIRSF" id="PIRSF000390">
    <property type="entry name" value="PLP_StrS"/>
    <property type="match status" value="1"/>
</dbReference>
<gene>
    <name evidence="4" type="ORF">ACFSSE_07310</name>
</gene>
<dbReference type="Pfam" id="PF01041">
    <property type="entry name" value="DegT_DnrJ_EryC1"/>
    <property type="match status" value="1"/>
</dbReference>
<protein>
    <submittedName>
        <fullName evidence="4">DegT/DnrJ/EryC1/StrS family aminotransferase</fullName>
    </submittedName>
</protein>
<evidence type="ECO:0000256" key="1">
    <source>
        <dbReference type="ARBA" id="ARBA00022898"/>
    </source>
</evidence>
<dbReference type="InterPro" id="IPR015422">
    <property type="entry name" value="PyrdxlP-dep_Trfase_small"/>
</dbReference>
<evidence type="ECO:0000313" key="5">
    <source>
        <dbReference type="Proteomes" id="UP001597546"/>
    </source>
</evidence>
<dbReference type="SUPFAM" id="SSF53383">
    <property type="entry name" value="PLP-dependent transferases"/>
    <property type="match status" value="1"/>
</dbReference>
<dbReference type="PANTHER" id="PTHR30244">
    <property type="entry name" value="TRANSAMINASE"/>
    <property type="match status" value="1"/>
</dbReference>
<keyword evidence="1 3" id="KW-0663">Pyridoxal phosphate</keyword>
<evidence type="ECO:0000313" key="4">
    <source>
        <dbReference type="EMBL" id="MFD2731509.1"/>
    </source>
</evidence>
<keyword evidence="4" id="KW-0032">Aminotransferase</keyword>
<keyword evidence="5" id="KW-1185">Reference proteome</keyword>
<comment type="caution">
    <text evidence="4">The sequence shown here is derived from an EMBL/GenBank/DDBJ whole genome shotgun (WGS) entry which is preliminary data.</text>
</comment>
<keyword evidence="4" id="KW-0808">Transferase</keyword>
<sequence>MTRAIKMIDLPAEYLQLQSQLLPKIDALLLSGNYIQGNAVKEFEKELSIYLNVKHVISCGNGTDALQIALMGLNIKAGDEIIIPAFSYVAVIEVICLLGAKPVLVDVDPTYFQLDNHLVEQAITSKTKAIIPVHLFGQCTNFDELLKIAKQHNIYVIEDTAQALGAKNHKNQFLGTIGDIGCTSFFPTKNLSCFGDGGALFTNDDELAKKIRMIANHGQSKKYHHEIVGVNSRLDSIQAVVLSHKLPLLNTNLQKKKEIAHLYINLLEKEPNIELPKASEYTEASWHQFTIKVKDGLRNPLKTFLQENGIDAMVYYPKSLGQQTAYQHFYSSKNLVSDQLCTEVLSLPIHPLLTEADIIYICKNIHNFFNAES</sequence>
<accession>A0ABW5TR41</accession>
<dbReference type="RefSeq" id="WP_379047507.1">
    <property type="nucleotide sequence ID" value="NZ_JBHSKW010000067.1"/>
</dbReference>
<dbReference type="InterPro" id="IPR015424">
    <property type="entry name" value="PyrdxlP-dep_Trfase"/>
</dbReference>
<proteinExistence type="inferred from homology"/>
<dbReference type="GO" id="GO:0008483">
    <property type="term" value="F:transaminase activity"/>
    <property type="evidence" value="ECO:0007669"/>
    <property type="project" value="UniProtKB-KW"/>
</dbReference>
<dbReference type="Proteomes" id="UP001597546">
    <property type="component" value="Unassembled WGS sequence"/>
</dbReference>
<dbReference type="EMBL" id="JBHULV010000023">
    <property type="protein sequence ID" value="MFD2731509.1"/>
    <property type="molecule type" value="Genomic_DNA"/>
</dbReference>
<reference evidence="5" key="1">
    <citation type="journal article" date="2019" name="Int. J. Syst. Evol. Microbiol.">
        <title>The Global Catalogue of Microorganisms (GCM) 10K type strain sequencing project: providing services to taxonomists for standard genome sequencing and annotation.</title>
        <authorList>
            <consortium name="The Broad Institute Genomics Platform"/>
            <consortium name="The Broad Institute Genome Sequencing Center for Infectious Disease"/>
            <person name="Wu L."/>
            <person name="Ma J."/>
        </authorList>
    </citation>
    <scope>NUCLEOTIDE SEQUENCE [LARGE SCALE GENOMIC DNA]</scope>
    <source>
        <strain evidence="5">KCTC 42456</strain>
    </source>
</reference>
<dbReference type="InterPro" id="IPR015421">
    <property type="entry name" value="PyrdxlP-dep_Trfase_major"/>
</dbReference>
<dbReference type="PANTHER" id="PTHR30244:SF36">
    <property type="entry name" value="3-OXO-GLUCOSE-6-PHOSPHATE:GLUTAMATE AMINOTRANSFERASE"/>
    <property type="match status" value="1"/>
</dbReference>
<evidence type="ECO:0000256" key="3">
    <source>
        <dbReference type="RuleBase" id="RU004508"/>
    </source>
</evidence>
<name>A0ABW5TR41_9SPHI</name>
<dbReference type="CDD" id="cd00616">
    <property type="entry name" value="AHBA_syn"/>
    <property type="match status" value="1"/>
</dbReference>
<dbReference type="Gene3D" id="3.40.640.10">
    <property type="entry name" value="Type I PLP-dependent aspartate aminotransferase-like (Major domain)"/>
    <property type="match status" value="1"/>
</dbReference>
<evidence type="ECO:0000256" key="2">
    <source>
        <dbReference type="ARBA" id="ARBA00037999"/>
    </source>
</evidence>
<dbReference type="Gene3D" id="3.90.1150.10">
    <property type="entry name" value="Aspartate Aminotransferase, domain 1"/>
    <property type="match status" value="1"/>
</dbReference>